<dbReference type="Proteomes" id="UP000095287">
    <property type="component" value="Unplaced"/>
</dbReference>
<dbReference type="AlphaFoldDB" id="A0A1I7ZMZ5"/>
<keyword evidence="1" id="KW-1185">Reference proteome</keyword>
<proteinExistence type="predicted"/>
<evidence type="ECO:0000313" key="2">
    <source>
        <dbReference type="WBParaSite" id="L893_g27922.t1"/>
    </source>
</evidence>
<dbReference type="WBParaSite" id="L893_g27922.t1">
    <property type="protein sequence ID" value="L893_g27922.t1"/>
    <property type="gene ID" value="L893_g27922"/>
</dbReference>
<sequence length="89" mass="10884">MKLMSCLRATKDVRSSRKKLTSLIGRKKKTSKDTVPERRLSTYERRERIYALMELDRQMIREQKLKEAEIIRKAVEQLMEFERQLNRRR</sequence>
<protein>
    <submittedName>
        <fullName evidence="2">BHLH domain-containing protein</fullName>
    </submittedName>
</protein>
<name>A0A1I7ZMZ5_9BILA</name>
<organism evidence="1 2">
    <name type="scientific">Steinernema glaseri</name>
    <dbReference type="NCBI Taxonomy" id="37863"/>
    <lineage>
        <taxon>Eukaryota</taxon>
        <taxon>Metazoa</taxon>
        <taxon>Ecdysozoa</taxon>
        <taxon>Nematoda</taxon>
        <taxon>Chromadorea</taxon>
        <taxon>Rhabditida</taxon>
        <taxon>Tylenchina</taxon>
        <taxon>Panagrolaimomorpha</taxon>
        <taxon>Strongyloidoidea</taxon>
        <taxon>Steinernematidae</taxon>
        <taxon>Steinernema</taxon>
    </lineage>
</organism>
<accession>A0A1I7ZMZ5</accession>
<evidence type="ECO:0000313" key="1">
    <source>
        <dbReference type="Proteomes" id="UP000095287"/>
    </source>
</evidence>
<reference evidence="2" key="1">
    <citation type="submission" date="2016-11" db="UniProtKB">
        <authorList>
            <consortium name="WormBaseParasite"/>
        </authorList>
    </citation>
    <scope>IDENTIFICATION</scope>
</reference>